<dbReference type="RefSeq" id="WP_092949624.1">
    <property type="nucleotide sequence ID" value="NZ_FOMQ01000002.1"/>
</dbReference>
<dbReference type="SUPFAM" id="SSF51735">
    <property type="entry name" value="NAD(P)-binding Rossmann-fold domains"/>
    <property type="match status" value="1"/>
</dbReference>
<gene>
    <name evidence="9" type="ORF">SAMN04489710_10222</name>
</gene>
<dbReference type="Proteomes" id="UP000199517">
    <property type="component" value="Unassembled WGS sequence"/>
</dbReference>
<keyword evidence="6 7" id="KW-0456">Lyase</keyword>
<dbReference type="EMBL" id="FOMQ01000002">
    <property type="protein sequence ID" value="SFD42880.1"/>
    <property type="molecule type" value="Genomic_DNA"/>
</dbReference>
<dbReference type="PANTHER" id="PTHR43000">
    <property type="entry name" value="DTDP-D-GLUCOSE 4,6-DEHYDRATASE-RELATED"/>
    <property type="match status" value="1"/>
</dbReference>
<comment type="cofactor">
    <cofactor evidence="2 7">
        <name>NAD(+)</name>
        <dbReference type="ChEBI" id="CHEBI:57540"/>
    </cofactor>
</comment>
<dbReference type="InterPro" id="IPR036291">
    <property type="entry name" value="NAD(P)-bd_dom_sf"/>
</dbReference>
<evidence type="ECO:0000256" key="5">
    <source>
        <dbReference type="ARBA" id="ARBA00023027"/>
    </source>
</evidence>
<evidence type="ECO:0000313" key="9">
    <source>
        <dbReference type="EMBL" id="SFD42880.1"/>
    </source>
</evidence>
<evidence type="ECO:0000256" key="3">
    <source>
        <dbReference type="ARBA" id="ARBA00008178"/>
    </source>
</evidence>
<proteinExistence type="inferred from homology"/>
<dbReference type="STRING" id="32040.SAMN04489710_10222"/>
<dbReference type="GO" id="GO:0008460">
    <property type="term" value="F:dTDP-glucose 4,6-dehydratase activity"/>
    <property type="evidence" value="ECO:0007669"/>
    <property type="project" value="UniProtKB-EC"/>
</dbReference>
<dbReference type="InterPro" id="IPR016040">
    <property type="entry name" value="NAD(P)-bd_dom"/>
</dbReference>
<sequence>MILVTGGAGFIGANFVLDWLACGNEPVVNLDKLTYAGNLQNLASLQGDGRHVFVQGDIGDKDLIDRLLAEHRPRAVVNFAAESHVDRSIHGPEDFIQTNVVGTFRLLESVRQHWQGLPQEERDAFRFLHVSTDEVYGTLGPKDPAFTETHACEPNSPYSASKAASDHLVRAWHHTYGLPVLTTNCSNNYGPFHFPEKLIPLMIVNALAGKPLPVYGDGMQIRDWLYVRDHCSAIRRVLEAGQPGETYNVGGWNEKPNIEIVQTICALLDELRPRADGQRYGGQISYVKDRPGHDRRYAIDARKIERELGWKPAETFETGIRKTVEWYLRHGDWVEAVTSGAYRDWVDQHYQQPAAQEAAAA</sequence>
<keyword evidence="10" id="KW-1185">Reference proteome</keyword>
<dbReference type="InterPro" id="IPR005888">
    <property type="entry name" value="dTDP_Gluc_deHydtase"/>
</dbReference>
<dbReference type="GO" id="GO:0009225">
    <property type="term" value="P:nucleotide-sugar metabolic process"/>
    <property type="evidence" value="ECO:0007669"/>
    <property type="project" value="InterPro"/>
</dbReference>
<dbReference type="Pfam" id="PF16363">
    <property type="entry name" value="GDP_Man_Dehyd"/>
    <property type="match status" value="1"/>
</dbReference>
<dbReference type="Gene3D" id="3.90.25.10">
    <property type="entry name" value="UDP-galactose 4-epimerase, domain 1"/>
    <property type="match status" value="1"/>
</dbReference>
<evidence type="ECO:0000256" key="4">
    <source>
        <dbReference type="ARBA" id="ARBA00011990"/>
    </source>
</evidence>
<protein>
    <recommendedName>
        <fullName evidence="4 7">dTDP-glucose 4,6-dehydratase</fullName>
        <ecNumber evidence="4 7">4.2.1.46</ecNumber>
    </recommendedName>
</protein>
<evidence type="ECO:0000259" key="8">
    <source>
        <dbReference type="Pfam" id="PF16363"/>
    </source>
</evidence>
<comment type="similarity">
    <text evidence="3 7">Belongs to the NAD(P)-dependent epimerase/dehydratase family. dTDP-glucose dehydratase subfamily.</text>
</comment>
<comment type="catalytic activity">
    <reaction evidence="1 7">
        <text>dTDP-alpha-D-glucose = dTDP-4-dehydro-6-deoxy-alpha-D-glucose + H2O</text>
        <dbReference type="Rhea" id="RHEA:17221"/>
        <dbReference type="ChEBI" id="CHEBI:15377"/>
        <dbReference type="ChEBI" id="CHEBI:57477"/>
        <dbReference type="ChEBI" id="CHEBI:57649"/>
        <dbReference type="EC" id="4.2.1.46"/>
    </reaction>
</comment>
<feature type="domain" description="NAD(P)-binding" evidence="8">
    <location>
        <begin position="3"/>
        <end position="323"/>
    </location>
</feature>
<dbReference type="CDD" id="cd05246">
    <property type="entry name" value="dTDP_GD_SDR_e"/>
    <property type="match status" value="1"/>
</dbReference>
<keyword evidence="5" id="KW-0520">NAD</keyword>
<dbReference type="EC" id="4.2.1.46" evidence="4 7"/>
<organism evidence="9 10">
    <name type="scientific">Paracidovorax konjaci</name>
    <dbReference type="NCBI Taxonomy" id="32040"/>
    <lineage>
        <taxon>Bacteria</taxon>
        <taxon>Pseudomonadati</taxon>
        <taxon>Pseudomonadota</taxon>
        <taxon>Betaproteobacteria</taxon>
        <taxon>Burkholderiales</taxon>
        <taxon>Comamonadaceae</taxon>
        <taxon>Paracidovorax</taxon>
    </lineage>
</organism>
<accession>A0A1I1SIK5</accession>
<dbReference type="AlphaFoldDB" id="A0A1I1SIK5"/>
<evidence type="ECO:0000256" key="7">
    <source>
        <dbReference type="RuleBase" id="RU004473"/>
    </source>
</evidence>
<dbReference type="Gene3D" id="3.40.50.720">
    <property type="entry name" value="NAD(P)-binding Rossmann-like Domain"/>
    <property type="match status" value="1"/>
</dbReference>
<evidence type="ECO:0000313" key="10">
    <source>
        <dbReference type="Proteomes" id="UP000199517"/>
    </source>
</evidence>
<dbReference type="OrthoDB" id="9803010at2"/>
<evidence type="ECO:0000256" key="1">
    <source>
        <dbReference type="ARBA" id="ARBA00001539"/>
    </source>
</evidence>
<name>A0A1I1SIK5_9BURK</name>
<evidence type="ECO:0000256" key="6">
    <source>
        <dbReference type="ARBA" id="ARBA00023239"/>
    </source>
</evidence>
<reference evidence="10" key="1">
    <citation type="submission" date="2016-10" db="EMBL/GenBank/DDBJ databases">
        <authorList>
            <person name="Varghese N."/>
            <person name="Submissions S."/>
        </authorList>
    </citation>
    <scope>NUCLEOTIDE SEQUENCE [LARGE SCALE GENOMIC DNA]</scope>
    <source>
        <strain evidence="10">DSM 7481</strain>
    </source>
</reference>
<evidence type="ECO:0000256" key="2">
    <source>
        <dbReference type="ARBA" id="ARBA00001911"/>
    </source>
</evidence>
<dbReference type="NCBIfam" id="TIGR01181">
    <property type="entry name" value="dTDP_gluc_dehyt"/>
    <property type="match status" value="1"/>
</dbReference>